<protein>
    <submittedName>
        <fullName evidence="1">Uncharacterized protein</fullName>
    </submittedName>
</protein>
<dbReference type="Proteomes" id="UP001549104">
    <property type="component" value="Unassembled WGS sequence"/>
</dbReference>
<dbReference type="RefSeq" id="WP_354313951.1">
    <property type="nucleotide sequence ID" value="NZ_JBEPME010000005.1"/>
</dbReference>
<comment type="caution">
    <text evidence="1">The sequence shown here is derived from an EMBL/GenBank/DDBJ whole genome shotgun (WGS) entry which is preliminary data.</text>
</comment>
<gene>
    <name evidence="1" type="ORF">ABIC55_003442</name>
</gene>
<accession>A0ABV2KB86</accession>
<proteinExistence type="predicted"/>
<name>A0ABV2KB86_SPOPS</name>
<dbReference type="InterPro" id="IPR045633">
    <property type="entry name" value="DUF6414"/>
</dbReference>
<keyword evidence="2" id="KW-1185">Reference proteome</keyword>
<dbReference type="Pfam" id="PF19952">
    <property type="entry name" value="DUF6414"/>
    <property type="match status" value="1"/>
</dbReference>
<dbReference type="EMBL" id="JBEPME010000005">
    <property type="protein sequence ID" value="MET3658325.1"/>
    <property type="molecule type" value="Genomic_DNA"/>
</dbReference>
<evidence type="ECO:0000313" key="2">
    <source>
        <dbReference type="Proteomes" id="UP001549104"/>
    </source>
</evidence>
<sequence length="318" mass="35308">MKEIIYLDTELMNSLLAQLDEGLVKSFSLESSDQESESESIQSTRGKSAGVTGDLKVGTGIFPGGSLRLRTSLGNNGNESENLSKTILEGQKDILNKAFHDYALELLTKKLNEKDLLVEDEIFEEGDLHLGESTFRFYDFDLIKKSVDPSAIEKIMLFGVSNSGMSLKSAKEIVKKAKPTAKERSLIETAEAVVEAHESAKPTIEMMKNLNNLSSFASILLENLTIIKTNNKIGLLKKEFLRESVESLTFRVNKSRQVKYLVRIVGAKKLVHNGLNTPLFQENDLDVIPTMVLDIILGSFNIISEGDLLVTPIAIYYE</sequence>
<evidence type="ECO:0000313" key="1">
    <source>
        <dbReference type="EMBL" id="MET3658325.1"/>
    </source>
</evidence>
<organism evidence="1 2">
    <name type="scientific">Sporosarcina psychrophila</name>
    <name type="common">Bacillus psychrophilus</name>
    <dbReference type="NCBI Taxonomy" id="1476"/>
    <lineage>
        <taxon>Bacteria</taxon>
        <taxon>Bacillati</taxon>
        <taxon>Bacillota</taxon>
        <taxon>Bacilli</taxon>
        <taxon>Bacillales</taxon>
        <taxon>Caryophanaceae</taxon>
        <taxon>Sporosarcina</taxon>
    </lineage>
</organism>
<reference evidence="1 2" key="1">
    <citation type="submission" date="2024-06" db="EMBL/GenBank/DDBJ databases">
        <title>Sorghum-associated microbial communities from plants grown in Nebraska, USA.</title>
        <authorList>
            <person name="Schachtman D."/>
        </authorList>
    </citation>
    <scope>NUCLEOTIDE SEQUENCE [LARGE SCALE GENOMIC DNA]</scope>
    <source>
        <strain evidence="1 2">1288</strain>
    </source>
</reference>